<dbReference type="Proteomes" id="UP000831485">
    <property type="component" value="Chromosome"/>
</dbReference>
<name>A0ABY4LIC4_9BACT</name>
<dbReference type="Gene3D" id="1.10.510.10">
    <property type="entry name" value="Transferase(Phosphotransferase) domain 1"/>
    <property type="match status" value="1"/>
</dbReference>
<feature type="domain" description="Protein kinase" evidence="1">
    <location>
        <begin position="16"/>
        <end position="343"/>
    </location>
</feature>
<accession>A0ABY4LIC4</accession>
<evidence type="ECO:0000313" key="3">
    <source>
        <dbReference type="Proteomes" id="UP000831485"/>
    </source>
</evidence>
<dbReference type="InterPro" id="IPR011009">
    <property type="entry name" value="Kinase-like_dom_sf"/>
</dbReference>
<evidence type="ECO:0000259" key="1">
    <source>
        <dbReference type="PROSITE" id="PS50011"/>
    </source>
</evidence>
<protein>
    <submittedName>
        <fullName evidence="2">Serine/threonine protein kinase</fullName>
    </submittedName>
</protein>
<dbReference type="InterPro" id="IPR000719">
    <property type="entry name" value="Prot_kinase_dom"/>
</dbReference>
<dbReference type="GO" id="GO:0004674">
    <property type="term" value="F:protein serine/threonine kinase activity"/>
    <property type="evidence" value="ECO:0007669"/>
    <property type="project" value="UniProtKB-KW"/>
</dbReference>
<keyword evidence="2" id="KW-0418">Kinase</keyword>
<proteinExistence type="predicted"/>
<dbReference type="EMBL" id="CP096574">
    <property type="protein sequence ID" value="UPU37504.1"/>
    <property type="molecule type" value="Genomic_DNA"/>
</dbReference>
<sequence length="500" mass="55478">MSRNFNKFVDEYQNLHIHGEVLGKGGQGIVFRTKDPDVAIKLVLDEKGNRLSDKGSIETYSRRFKRIRLLPLPDGLNISVPVALLQDDAGYVMRLLSEMVPISHLWAEGKALNAISPDDIPSWLSAIPETEAKKIVHYYRTGGLRRRLIVLFKCASLLARLHGHGLVYGDISHNNIFISEGTEEALVWLIDADNLRFEVEVEAGGRAFYTPKYGAPEILQRKDGGRPASDCHAFAVVAFWLLSMIHPFIGRKVDGTDDCDWAESDGDGEDIEDKAYAGFLPWVDDQNDDANSSDGGLPRSLLLTEKLRALFEATFGPGRTSPWMRPAIFHWPEAFAQAADTVLTCPGCGMGYYGDYADPETGGHHCPYCSARRPEMLTLESYRWNGPGIPLGALAWRYTREITGECELTIPRRVLDDFTMVDADTAEITIAPAAGSVRIRKLDHSACEVMVAVESAGREGFQKLFSQLEIARSAPETRFWLFIQLNSPRLVLCSISGGGK</sequence>
<dbReference type="PROSITE" id="PS50011">
    <property type="entry name" value="PROTEIN_KINASE_DOM"/>
    <property type="match status" value="1"/>
</dbReference>
<evidence type="ECO:0000313" key="2">
    <source>
        <dbReference type="EMBL" id="UPU37504.1"/>
    </source>
</evidence>
<dbReference type="SMART" id="SM00220">
    <property type="entry name" value="S_TKc"/>
    <property type="match status" value="1"/>
</dbReference>
<dbReference type="SUPFAM" id="SSF56112">
    <property type="entry name" value="Protein kinase-like (PK-like)"/>
    <property type="match status" value="1"/>
</dbReference>
<dbReference type="RefSeq" id="WP_248647093.1">
    <property type="nucleotide sequence ID" value="NZ_CP096574.1"/>
</dbReference>
<gene>
    <name evidence="2" type="ORF">M1B72_07310</name>
</gene>
<keyword evidence="2" id="KW-0723">Serine/threonine-protein kinase</keyword>
<keyword evidence="3" id="KW-1185">Reference proteome</keyword>
<reference evidence="2" key="1">
    <citation type="submission" date="2022-04" db="EMBL/GenBank/DDBJ databases">
        <authorList>
            <person name="Liu G."/>
        </authorList>
    </citation>
    <scope>NUCLEOTIDE SEQUENCE</scope>
    <source>
        <strain evidence="2">RG22</strain>
    </source>
</reference>
<keyword evidence="2" id="KW-0808">Transferase</keyword>
<organism evidence="2 3">
    <name type="scientific">Geomonas paludis</name>
    <dbReference type="NCBI Taxonomy" id="2740185"/>
    <lineage>
        <taxon>Bacteria</taxon>
        <taxon>Pseudomonadati</taxon>
        <taxon>Thermodesulfobacteriota</taxon>
        <taxon>Desulfuromonadia</taxon>
        <taxon>Geobacterales</taxon>
        <taxon>Geobacteraceae</taxon>
        <taxon>Geomonas</taxon>
    </lineage>
</organism>